<dbReference type="InterPro" id="IPR013785">
    <property type="entry name" value="Aldolase_TIM"/>
</dbReference>
<dbReference type="InterPro" id="IPR033755">
    <property type="entry name" value="PdxS/SNZ_N"/>
</dbReference>
<accession>A0ABR2DJU0</accession>
<dbReference type="InterPro" id="IPR011060">
    <property type="entry name" value="RibuloseP-bd_barrel"/>
</dbReference>
<dbReference type="EC" id="4.3.3.6" evidence="3"/>
<name>A0ABR2DJU0_9ROSI</name>
<evidence type="ECO:0000313" key="11">
    <source>
        <dbReference type="EMBL" id="KAK8540216.1"/>
    </source>
</evidence>
<comment type="pathway">
    <text evidence="1">Cofactor biosynthesis; pyridoxal 5'-phosphate biosynthesis.</text>
</comment>
<keyword evidence="4" id="KW-0663">Pyridoxal phosphate</keyword>
<gene>
    <name evidence="11" type="ORF">V6N12_046505</name>
</gene>
<reference evidence="11 12" key="1">
    <citation type="journal article" date="2024" name="G3 (Bethesda)">
        <title>Genome assembly of Hibiscus sabdariffa L. provides insights into metabolisms of medicinal natural products.</title>
        <authorList>
            <person name="Kim T."/>
        </authorList>
    </citation>
    <scope>NUCLEOTIDE SEQUENCE [LARGE SCALE GENOMIC DNA]</scope>
    <source>
        <strain evidence="11">TK-2024</strain>
        <tissue evidence="11">Old leaves</tissue>
    </source>
</reference>
<evidence type="ECO:0000256" key="5">
    <source>
        <dbReference type="ARBA" id="ARBA00023239"/>
    </source>
</evidence>
<dbReference type="InterPro" id="IPR001852">
    <property type="entry name" value="PdxS/SNZ"/>
</dbReference>
<dbReference type="PROSITE" id="PS51129">
    <property type="entry name" value="PDXS_SNZ_2"/>
    <property type="match status" value="1"/>
</dbReference>
<feature type="domain" description="PdxS/SNZ N-terminal" evidence="10">
    <location>
        <begin position="161"/>
        <end position="241"/>
    </location>
</feature>
<dbReference type="PANTHER" id="PTHR31829:SF0">
    <property type="entry name" value="PYRIDOXAL 5'-PHOSPHATE SYNTHASE SUBUNIT SNZ1-RELATED"/>
    <property type="match status" value="1"/>
</dbReference>
<evidence type="ECO:0000256" key="2">
    <source>
        <dbReference type="ARBA" id="ARBA00007281"/>
    </source>
</evidence>
<dbReference type="Proteomes" id="UP001472677">
    <property type="component" value="Unassembled WGS sequence"/>
</dbReference>
<proteinExistence type="inferred from homology"/>
<dbReference type="PANTHER" id="PTHR31829">
    <property type="entry name" value="PYRIDOXAL 5'-PHOSPHATE SYNTHASE SUBUNIT SNZ1-RELATED"/>
    <property type="match status" value="1"/>
</dbReference>
<evidence type="ECO:0000256" key="7">
    <source>
        <dbReference type="ARBA" id="ARBA00037142"/>
    </source>
</evidence>
<evidence type="ECO:0000256" key="3">
    <source>
        <dbReference type="ARBA" id="ARBA00012084"/>
    </source>
</evidence>
<dbReference type="SUPFAM" id="SSF51366">
    <property type="entry name" value="Ribulose-phoshate binding barrel"/>
    <property type="match status" value="1"/>
</dbReference>
<evidence type="ECO:0000313" key="12">
    <source>
        <dbReference type="Proteomes" id="UP001472677"/>
    </source>
</evidence>
<evidence type="ECO:0000256" key="8">
    <source>
        <dbReference type="ARBA" id="ARBA00047992"/>
    </source>
</evidence>
<dbReference type="EMBL" id="JBBPBM010000025">
    <property type="protein sequence ID" value="KAK8540216.1"/>
    <property type="molecule type" value="Genomic_DNA"/>
</dbReference>
<keyword evidence="6" id="KW-0704">Schiff base</keyword>
<comment type="caution">
    <text evidence="11">The sequence shown here is derived from an EMBL/GenBank/DDBJ whole genome shotgun (WGS) entry which is preliminary data.</text>
</comment>
<comment type="catalytic activity">
    <reaction evidence="8">
        <text>aldehydo-D-ribose 5-phosphate + D-glyceraldehyde 3-phosphate + L-glutamine = pyridoxal 5'-phosphate + L-glutamate + phosphate + 3 H2O + H(+)</text>
        <dbReference type="Rhea" id="RHEA:31507"/>
        <dbReference type="ChEBI" id="CHEBI:15377"/>
        <dbReference type="ChEBI" id="CHEBI:15378"/>
        <dbReference type="ChEBI" id="CHEBI:29985"/>
        <dbReference type="ChEBI" id="CHEBI:43474"/>
        <dbReference type="ChEBI" id="CHEBI:58273"/>
        <dbReference type="ChEBI" id="CHEBI:58359"/>
        <dbReference type="ChEBI" id="CHEBI:59776"/>
        <dbReference type="ChEBI" id="CHEBI:597326"/>
        <dbReference type="EC" id="4.3.3.6"/>
    </reaction>
</comment>
<evidence type="ECO:0000256" key="9">
    <source>
        <dbReference type="PROSITE-ProRule" id="PRU00481"/>
    </source>
</evidence>
<evidence type="ECO:0000256" key="6">
    <source>
        <dbReference type="ARBA" id="ARBA00023270"/>
    </source>
</evidence>
<dbReference type="Pfam" id="PF01680">
    <property type="entry name" value="SOR_SNZ"/>
    <property type="match status" value="1"/>
</dbReference>
<evidence type="ECO:0000259" key="10">
    <source>
        <dbReference type="Pfam" id="PF01680"/>
    </source>
</evidence>
<keyword evidence="12" id="KW-1185">Reference proteome</keyword>
<organism evidence="11 12">
    <name type="scientific">Hibiscus sabdariffa</name>
    <name type="common">roselle</name>
    <dbReference type="NCBI Taxonomy" id="183260"/>
    <lineage>
        <taxon>Eukaryota</taxon>
        <taxon>Viridiplantae</taxon>
        <taxon>Streptophyta</taxon>
        <taxon>Embryophyta</taxon>
        <taxon>Tracheophyta</taxon>
        <taxon>Spermatophyta</taxon>
        <taxon>Magnoliopsida</taxon>
        <taxon>eudicotyledons</taxon>
        <taxon>Gunneridae</taxon>
        <taxon>Pentapetalae</taxon>
        <taxon>rosids</taxon>
        <taxon>malvids</taxon>
        <taxon>Malvales</taxon>
        <taxon>Malvaceae</taxon>
        <taxon>Malvoideae</taxon>
        <taxon>Hibiscus</taxon>
    </lineage>
</organism>
<keyword evidence="5" id="KW-0456">Lyase</keyword>
<comment type="similarity">
    <text evidence="2 9">Belongs to the PdxS/SNZ family.</text>
</comment>
<evidence type="ECO:0000256" key="1">
    <source>
        <dbReference type="ARBA" id="ARBA00004737"/>
    </source>
</evidence>
<sequence>MLGSKSQLSSKDNESIGASNFSLVLVSGDVRLVDQPGNNEDLGLDQPRCHGCVSADGVGVTSGSGPVHVHQLCPMLGSDQASGQSGSPVLGPAVGQIQPVEELVCDVASSSGGRGRGLDSVLSSSQRVDEEVPQSDLGLPCSSVRLGCFDSQPDESCSHESQNLGEALWRIREGVAMIRTKGEVGTDNIIEVVRHMRFVMGDIRVLRNMDDDEAFTFAKKIQSLYDLVMHMKQLGRLPVLGYDGVFVWSGVFKSSDPARRARVIVQVVTHYNDPEVLAEVSCGLGEAMVGINLNDKNVERFAARSD</sequence>
<protein>
    <recommendedName>
        <fullName evidence="3">pyridoxal 5'-phosphate synthase (glutamine hydrolyzing)</fullName>
        <ecNumber evidence="3">4.3.3.6</ecNumber>
    </recommendedName>
</protein>
<dbReference type="Gene3D" id="3.20.20.70">
    <property type="entry name" value="Aldolase class I"/>
    <property type="match status" value="2"/>
</dbReference>
<comment type="function">
    <text evidence="7">Catalyzes the formation of pyridoxal 5'-phosphate from ribose 5-phosphate (RBP), glyceraldehyde 3-phosphate (G3P) and ammonia. The ammonia is provided by PDX2. Can also use ribulose 5-phosphate and dihydroxyacetone phosphate as substrates, resulting from enzyme-catalyzed isomerization of RBP and G3P, respectively. Also plays an indirect role in resistance to singlet oxygen-generating photosensitizers.</text>
</comment>
<evidence type="ECO:0000256" key="4">
    <source>
        <dbReference type="ARBA" id="ARBA00022898"/>
    </source>
</evidence>